<comment type="caution">
    <text evidence="1">The sequence shown here is derived from an EMBL/GenBank/DDBJ whole genome shotgun (WGS) entry which is preliminary data.</text>
</comment>
<keyword evidence="2" id="KW-1185">Reference proteome</keyword>
<accession>A0AAV2ATP0</accession>
<dbReference type="EMBL" id="CAXIEN010000217">
    <property type="protein sequence ID" value="CAL1287413.1"/>
    <property type="molecule type" value="Genomic_DNA"/>
</dbReference>
<reference evidence="1 2" key="1">
    <citation type="submission" date="2024-04" db="EMBL/GenBank/DDBJ databases">
        <authorList>
            <person name="Rising A."/>
            <person name="Reimegard J."/>
            <person name="Sonavane S."/>
            <person name="Akerstrom W."/>
            <person name="Nylinder S."/>
            <person name="Hedman E."/>
            <person name="Kallberg Y."/>
        </authorList>
    </citation>
    <scope>NUCLEOTIDE SEQUENCE [LARGE SCALE GENOMIC DNA]</scope>
</reference>
<evidence type="ECO:0000313" key="1">
    <source>
        <dbReference type="EMBL" id="CAL1287413.1"/>
    </source>
</evidence>
<proteinExistence type="predicted"/>
<gene>
    <name evidence="1" type="ORF">LARSCL_LOCUS14817</name>
</gene>
<name>A0AAV2ATP0_9ARAC</name>
<dbReference type="Proteomes" id="UP001497382">
    <property type="component" value="Unassembled WGS sequence"/>
</dbReference>
<sequence>MFACYTLTSPHW</sequence>
<organism evidence="1 2">
    <name type="scientific">Larinioides sclopetarius</name>
    <dbReference type="NCBI Taxonomy" id="280406"/>
    <lineage>
        <taxon>Eukaryota</taxon>
        <taxon>Metazoa</taxon>
        <taxon>Ecdysozoa</taxon>
        <taxon>Arthropoda</taxon>
        <taxon>Chelicerata</taxon>
        <taxon>Arachnida</taxon>
        <taxon>Araneae</taxon>
        <taxon>Araneomorphae</taxon>
        <taxon>Entelegynae</taxon>
        <taxon>Araneoidea</taxon>
        <taxon>Araneidae</taxon>
        <taxon>Larinioides</taxon>
    </lineage>
</organism>
<evidence type="ECO:0000313" key="2">
    <source>
        <dbReference type="Proteomes" id="UP001497382"/>
    </source>
</evidence>
<protein>
    <submittedName>
        <fullName evidence="1">Uncharacterized protein</fullName>
    </submittedName>
</protein>